<evidence type="ECO:0000313" key="9">
    <source>
        <dbReference type="Proteomes" id="UP000182624"/>
    </source>
</evidence>
<dbReference type="InterPro" id="IPR015424">
    <property type="entry name" value="PyrdxlP-dep_Trfase"/>
</dbReference>
<evidence type="ECO:0000256" key="5">
    <source>
        <dbReference type="ARBA" id="ARBA00023239"/>
    </source>
</evidence>
<dbReference type="InterPro" id="IPR036633">
    <property type="entry name" value="Prn/Lys/Arg_de-COase_C_sf"/>
</dbReference>
<dbReference type="GO" id="GO:0016831">
    <property type="term" value="F:carboxy-lyase activity"/>
    <property type="evidence" value="ECO:0007669"/>
    <property type="project" value="UniProtKB-KW"/>
</dbReference>
<dbReference type="InterPro" id="IPR000310">
    <property type="entry name" value="Orn/Lys/Arg_deCO2ase_major_dom"/>
</dbReference>
<dbReference type="InterPro" id="IPR015421">
    <property type="entry name" value="PyrdxlP-dep_Trfase_major"/>
</dbReference>
<dbReference type="OrthoDB" id="9815233at2"/>
<evidence type="ECO:0000256" key="3">
    <source>
        <dbReference type="ARBA" id="ARBA00022793"/>
    </source>
</evidence>
<dbReference type="Pfam" id="PF03711">
    <property type="entry name" value="OKR_DC_1_C"/>
    <property type="match status" value="1"/>
</dbReference>
<evidence type="ECO:0000256" key="1">
    <source>
        <dbReference type="ARBA" id="ARBA00001933"/>
    </source>
</evidence>
<dbReference type="Gene3D" id="3.40.640.10">
    <property type="entry name" value="Type I PLP-dependent aspartate aminotransferase-like (Major domain)"/>
    <property type="match status" value="1"/>
</dbReference>
<dbReference type="PANTHER" id="PTHR43277:SF3">
    <property type="entry name" value="DECARBOXYLASE, PUTATIVE-RELATED"/>
    <property type="match status" value="1"/>
</dbReference>
<comment type="cofactor">
    <cofactor evidence="1">
        <name>pyridoxal 5'-phosphate</name>
        <dbReference type="ChEBI" id="CHEBI:597326"/>
    </cofactor>
</comment>
<organism evidence="8 9">
    <name type="scientific">Butyrivibrio proteoclasticus</name>
    <dbReference type="NCBI Taxonomy" id="43305"/>
    <lineage>
        <taxon>Bacteria</taxon>
        <taxon>Bacillati</taxon>
        <taxon>Bacillota</taxon>
        <taxon>Clostridia</taxon>
        <taxon>Lachnospirales</taxon>
        <taxon>Lachnospiraceae</taxon>
        <taxon>Butyrivibrio</taxon>
    </lineage>
</organism>
<evidence type="ECO:0000259" key="7">
    <source>
        <dbReference type="Pfam" id="PF03711"/>
    </source>
</evidence>
<dbReference type="EMBL" id="FOXO01000016">
    <property type="protein sequence ID" value="SFQ05033.1"/>
    <property type="molecule type" value="Genomic_DNA"/>
</dbReference>
<gene>
    <name evidence="8" type="ORF">SAMN04487928_11672</name>
</gene>
<evidence type="ECO:0000256" key="2">
    <source>
        <dbReference type="ARBA" id="ARBA00010671"/>
    </source>
</evidence>
<evidence type="ECO:0000256" key="4">
    <source>
        <dbReference type="ARBA" id="ARBA00022898"/>
    </source>
</evidence>
<dbReference type="SUPFAM" id="SSF55904">
    <property type="entry name" value="Ornithine decarboxylase C-terminal domain"/>
    <property type="match status" value="1"/>
</dbReference>
<feature type="domain" description="Orn/Lys/Arg decarboxylases family 1 pyridoxal-P attachment site" evidence="6">
    <location>
        <begin position="250"/>
        <end position="347"/>
    </location>
</feature>
<feature type="domain" description="Orn/Lys/Arg decarboxylases family 1 pyridoxal-P attachment site" evidence="6">
    <location>
        <begin position="3"/>
        <end position="198"/>
    </location>
</feature>
<evidence type="ECO:0000313" key="8">
    <source>
        <dbReference type="EMBL" id="SFQ05033.1"/>
    </source>
</evidence>
<dbReference type="Gene3D" id="3.90.100.10">
    <property type="entry name" value="Orn/Lys/Arg decarboxylase, C-terminal domain"/>
    <property type="match status" value="1"/>
</dbReference>
<protein>
    <submittedName>
        <fullName evidence="8">Arginine/lysine/ornithine decarboxylase</fullName>
    </submittedName>
</protein>
<sequence>MPELYQELINLAESDMYPLHMPGHKRNELSTPMKGAFRCDITEIDGYDNLHDESGIILEAEERANKLYGADKTFFLVNGSTSGVLSAVSAAVSKNGTILAARGSHKSFYHAAYLRNLNVKYLPYKQIEGLNIPDCVSADDIEQNIEDDVEAVFITSPTYEGICSDIKKIAEICHKRGIPLIVDAAHGAHFGFGEKLIKKSDYSKVSSIDIQDNKSIESSAIDAVNKLYKEPSIIEYVSVPENAVSQGADIVIHSVHKTLPSMTQTALIHISGNLIDRARLKRFLRIYQSSSPSYVLMSSIDLCIKEMEENGNSYIEKLLKYRNRIQRETSDCKVLKVIGKNVIDDPSKVIVSVQDSTMTGEQLYDILREEYGLQLEMAGENTVLAIITGWDKEEGISRFINALTEIDKGLSVVENTQVSPKISFLPPKKMNICDAWDAESEYVPFIDAESRIAAEFVNLYPPGIPIIVPGEVYTKEIIDNVKSYINQGLNVQGIEKKEGFLCVRQK</sequence>
<dbReference type="RefSeq" id="WP_074888688.1">
    <property type="nucleotide sequence ID" value="NZ_FOXO01000016.1"/>
</dbReference>
<proteinExistence type="inferred from homology"/>
<dbReference type="Proteomes" id="UP000182624">
    <property type="component" value="Unassembled WGS sequence"/>
</dbReference>
<keyword evidence="3" id="KW-0210">Decarboxylase</keyword>
<evidence type="ECO:0000259" key="6">
    <source>
        <dbReference type="Pfam" id="PF01276"/>
    </source>
</evidence>
<dbReference type="AlphaFoldDB" id="A0A1I5VBZ4"/>
<dbReference type="InterPro" id="IPR008286">
    <property type="entry name" value="Prn/Lys/Arg_de-COase_C"/>
</dbReference>
<keyword evidence="5" id="KW-0456">Lyase</keyword>
<dbReference type="Pfam" id="PF01276">
    <property type="entry name" value="OKR_DC_1"/>
    <property type="match status" value="2"/>
</dbReference>
<feature type="domain" description="Orn/Lys/Arg decarboxylase C-terminal" evidence="7">
    <location>
        <begin position="436"/>
        <end position="479"/>
    </location>
</feature>
<keyword evidence="4" id="KW-0663">Pyridoxal phosphate</keyword>
<comment type="similarity">
    <text evidence="2">Belongs to the Orn/Lys/Arg decarboxylase class-I family.</text>
</comment>
<dbReference type="InterPro" id="IPR052357">
    <property type="entry name" value="Orn_Lys_Arg_decarboxylase-I"/>
</dbReference>
<dbReference type="SUPFAM" id="SSF53383">
    <property type="entry name" value="PLP-dependent transferases"/>
    <property type="match status" value="1"/>
</dbReference>
<accession>A0A1I5VBZ4</accession>
<reference evidence="9" key="1">
    <citation type="submission" date="2016-10" db="EMBL/GenBank/DDBJ databases">
        <authorList>
            <person name="Varghese N."/>
            <person name="Submissions S."/>
        </authorList>
    </citation>
    <scope>NUCLEOTIDE SEQUENCE [LARGE SCALE GENOMIC DNA]</scope>
    <source>
        <strain evidence="9">P18</strain>
    </source>
</reference>
<dbReference type="PANTHER" id="PTHR43277">
    <property type="entry name" value="ARGININE DECARBOXYLASE"/>
    <property type="match status" value="1"/>
</dbReference>
<name>A0A1I5VBZ4_9FIRM</name>
<keyword evidence="9" id="KW-1185">Reference proteome</keyword>